<keyword evidence="8" id="KW-0995">Kinetochore</keyword>
<keyword evidence="7" id="KW-0963">Cytoplasm</keyword>
<dbReference type="EMBL" id="KZ819662">
    <property type="protein sequence ID" value="PWN30395.1"/>
    <property type="molecule type" value="Genomic_DNA"/>
</dbReference>
<comment type="subcellular location">
    <subcellularLocation>
        <location evidence="3">Chromosome</location>
        <location evidence="3">Centromere</location>
        <location evidence="3">Kinetochore</location>
    </subcellularLocation>
    <subcellularLocation>
        <location evidence="2">Cytoplasm</location>
        <location evidence="2">Cytoskeleton</location>
        <location evidence="2">Spindle</location>
    </subcellularLocation>
    <subcellularLocation>
        <location evidence="1">Nucleus</location>
    </subcellularLocation>
</comment>
<evidence type="ECO:0000313" key="15">
    <source>
        <dbReference type="Proteomes" id="UP000245884"/>
    </source>
</evidence>
<evidence type="ECO:0000256" key="2">
    <source>
        <dbReference type="ARBA" id="ARBA00004186"/>
    </source>
</evidence>
<name>A0A316V4M2_9BASI</name>
<keyword evidence="6" id="KW-0158">Chromosome</keyword>
<evidence type="ECO:0000256" key="4">
    <source>
        <dbReference type="ARBA" id="ARBA00008952"/>
    </source>
</evidence>
<dbReference type="GO" id="GO:0042729">
    <property type="term" value="C:DASH complex"/>
    <property type="evidence" value="ECO:0007669"/>
    <property type="project" value="InterPro"/>
</dbReference>
<feature type="compositionally biased region" description="Basic and acidic residues" evidence="13">
    <location>
        <begin position="167"/>
        <end position="182"/>
    </location>
</feature>
<feature type="region of interest" description="Disordered" evidence="13">
    <location>
        <begin position="145"/>
        <end position="182"/>
    </location>
</feature>
<dbReference type="GeneID" id="37030782"/>
<keyword evidence="10" id="KW-0539">Nucleus</keyword>
<evidence type="ECO:0000313" key="14">
    <source>
        <dbReference type="EMBL" id="PWN30395.1"/>
    </source>
</evidence>
<sequence length="216" mass="23922">MNVGGTSSMPRASLYPGMAAQGYDQSQPHPSGSSTPHLLSSSLSSLSQSVSILQHTNSLLSHCVSDVPRLCLALTSRRHFDVVTEGTVQEAKRRIEDEMRPLLRELIQRGEEGVGREEMAARRARNKVSQLTTRLEQLLASQQIKITPAASRNGNGKGAGEDDEEEERARAEEQRQLDDLARVKRRRAQLEKELLALEDEVEREEAELKKSQGSPA</sequence>
<dbReference type="OrthoDB" id="3361333at2759"/>
<organism evidence="14 15">
    <name type="scientific">Jaminaea rosea</name>
    <dbReference type="NCBI Taxonomy" id="1569628"/>
    <lineage>
        <taxon>Eukaryota</taxon>
        <taxon>Fungi</taxon>
        <taxon>Dikarya</taxon>
        <taxon>Basidiomycota</taxon>
        <taxon>Ustilaginomycotina</taxon>
        <taxon>Exobasidiomycetes</taxon>
        <taxon>Microstromatales</taxon>
        <taxon>Microstromatales incertae sedis</taxon>
        <taxon>Jaminaea</taxon>
    </lineage>
</organism>
<dbReference type="Pfam" id="PF08287">
    <property type="entry name" value="DASH_Spc19"/>
    <property type="match status" value="1"/>
</dbReference>
<dbReference type="RefSeq" id="XP_025365007.1">
    <property type="nucleotide sequence ID" value="XM_025508959.1"/>
</dbReference>
<evidence type="ECO:0000256" key="1">
    <source>
        <dbReference type="ARBA" id="ARBA00004123"/>
    </source>
</evidence>
<evidence type="ECO:0000256" key="10">
    <source>
        <dbReference type="ARBA" id="ARBA00023242"/>
    </source>
</evidence>
<evidence type="ECO:0000256" key="6">
    <source>
        <dbReference type="ARBA" id="ARBA00022454"/>
    </source>
</evidence>
<protein>
    <recommendedName>
        <fullName evidence="5">DASH complex subunit SPC19</fullName>
    </recommendedName>
    <alternativeName>
        <fullName evidence="12">Outer kinetochore protein SPC19</fullName>
    </alternativeName>
</protein>
<dbReference type="GO" id="GO:0008608">
    <property type="term" value="P:attachment of spindle microtubules to kinetochore"/>
    <property type="evidence" value="ECO:0007669"/>
    <property type="project" value="InterPro"/>
</dbReference>
<evidence type="ECO:0000256" key="5">
    <source>
        <dbReference type="ARBA" id="ARBA00016329"/>
    </source>
</evidence>
<dbReference type="PANTHER" id="PTHR28262">
    <property type="entry name" value="DASH COMPLEX SUBUNIT SPC19"/>
    <property type="match status" value="1"/>
</dbReference>
<comment type="similarity">
    <text evidence="4">Belongs to the DASH complex SPC19 family.</text>
</comment>
<evidence type="ECO:0000256" key="9">
    <source>
        <dbReference type="ARBA" id="ARBA00023212"/>
    </source>
</evidence>
<feature type="region of interest" description="Disordered" evidence="13">
    <location>
        <begin position="1"/>
        <end position="40"/>
    </location>
</feature>
<keyword evidence="15" id="KW-1185">Reference proteome</keyword>
<evidence type="ECO:0000256" key="3">
    <source>
        <dbReference type="ARBA" id="ARBA00004629"/>
    </source>
</evidence>
<reference evidence="14 15" key="1">
    <citation type="journal article" date="2018" name="Mol. Biol. Evol.">
        <title>Broad Genomic Sampling Reveals a Smut Pathogenic Ancestry of the Fungal Clade Ustilaginomycotina.</title>
        <authorList>
            <person name="Kijpornyongpan T."/>
            <person name="Mondo S.J."/>
            <person name="Barry K."/>
            <person name="Sandor L."/>
            <person name="Lee J."/>
            <person name="Lipzen A."/>
            <person name="Pangilinan J."/>
            <person name="LaButti K."/>
            <person name="Hainaut M."/>
            <person name="Henrissat B."/>
            <person name="Grigoriev I.V."/>
            <person name="Spatafora J.W."/>
            <person name="Aime M.C."/>
        </authorList>
    </citation>
    <scope>NUCLEOTIDE SEQUENCE [LARGE SCALE GENOMIC DNA]</scope>
    <source>
        <strain evidence="14 15">MCA 5214</strain>
    </source>
</reference>
<evidence type="ECO:0000256" key="13">
    <source>
        <dbReference type="SAM" id="MobiDB-lite"/>
    </source>
</evidence>
<accession>A0A316V4M2</accession>
<evidence type="ECO:0000256" key="8">
    <source>
        <dbReference type="ARBA" id="ARBA00022838"/>
    </source>
</evidence>
<keyword evidence="9" id="KW-0206">Cytoskeleton</keyword>
<keyword evidence="11" id="KW-0137">Centromere</keyword>
<proteinExistence type="inferred from homology"/>
<gene>
    <name evidence="14" type="ORF">BDZ90DRAFT_276861</name>
</gene>
<evidence type="ECO:0000256" key="11">
    <source>
        <dbReference type="ARBA" id="ARBA00023328"/>
    </source>
</evidence>
<dbReference type="InterPro" id="IPR013251">
    <property type="entry name" value="DASH_Spc19"/>
</dbReference>
<evidence type="ECO:0000256" key="12">
    <source>
        <dbReference type="ARBA" id="ARBA00032583"/>
    </source>
</evidence>
<feature type="compositionally biased region" description="Low complexity" evidence="13">
    <location>
        <begin position="31"/>
        <end position="40"/>
    </location>
</feature>
<evidence type="ECO:0000256" key="7">
    <source>
        <dbReference type="ARBA" id="ARBA00022490"/>
    </source>
</evidence>
<feature type="compositionally biased region" description="Polar residues" evidence="13">
    <location>
        <begin position="145"/>
        <end position="154"/>
    </location>
</feature>
<dbReference type="STRING" id="1569628.A0A316V4M2"/>
<dbReference type="Proteomes" id="UP000245884">
    <property type="component" value="Unassembled WGS sequence"/>
</dbReference>
<dbReference type="GO" id="GO:0005876">
    <property type="term" value="C:spindle microtubule"/>
    <property type="evidence" value="ECO:0007669"/>
    <property type="project" value="InterPro"/>
</dbReference>
<dbReference type="AlphaFoldDB" id="A0A316V4M2"/>
<feature type="compositionally biased region" description="Polar residues" evidence="13">
    <location>
        <begin position="1"/>
        <end position="10"/>
    </location>
</feature>
<dbReference type="PANTHER" id="PTHR28262:SF1">
    <property type="entry name" value="DASH COMPLEX SUBUNIT SPC19"/>
    <property type="match status" value="1"/>
</dbReference>